<sequence length="247" mass="27038">MGKPDVADDGAGSFRRRNPLVEHDLQRKEPSRLRNEIADGNILDHTPGRIPAVTRNKGNRRGAVMDDDIVDQAVADRSAADADPDGIGEAASQYAAGDDHVFADRRIVQLGVGSAQSDRVVRRIDDAVSDNHVVARIDIDSVAVQKMMAPGNMDSVQPDISAPVEKQMPIGRVNKRHPFHADFFALPEKEHLGRTLRIEVRKEILPPADRVQRHPSARVAVDPAAGNGDVPFPYGNQKMSCGNVFRR</sequence>
<name>A0A645FA20_9ZZZZ</name>
<feature type="compositionally biased region" description="Basic and acidic residues" evidence="1">
    <location>
        <begin position="19"/>
        <end position="31"/>
    </location>
</feature>
<reference evidence="2" key="1">
    <citation type="submission" date="2019-08" db="EMBL/GenBank/DDBJ databases">
        <authorList>
            <person name="Kucharzyk K."/>
            <person name="Murdoch R.W."/>
            <person name="Higgins S."/>
            <person name="Loffler F."/>
        </authorList>
    </citation>
    <scope>NUCLEOTIDE SEQUENCE</scope>
</reference>
<comment type="caution">
    <text evidence="2">The sequence shown here is derived from an EMBL/GenBank/DDBJ whole genome shotgun (WGS) entry which is preliminary data.</text>
</comment>
<organism evidence="2">
    <name type="scientific">bioreactor metagenome</name>
    <dbReference type="NCBI Taxonomy" id="1076179"/>
    <lineage>
        <taxon>unclassified sequences</taxon>
        <taxon>metagenomes</taxon>
        <taxon>ecological metagenomes</taxon>
    </lineage>
</organism>
<dbReference type="EMBL" id="VSSQ01056627">
    <property type="protein sequence ID" value="MPN10466.1"/>
    <property type="molecule type" value="Genomic_DNA"/>
</dbReference>
<protein>
    <submittedName>
        <fullName evidence="2">Uncharacterized protein</fullName>
    </submittedName>
</protein>
<evidence type="ECO:0000313" key="2">
    <source>
        <dbReference type="EMBL" id="MPN10466.1"/>
    </source>
</evidence>
<feature type="region of interest" description="Disordered" evidence="1">
    <location>
        <begin position="1"/>
        <end position="31"/>
    </location>
</feature>
<gene>
    <name evidence="2" type="ORF">SDC9_157761</name>
</gene>
<evidence type="ECO:0000256" key="1">
    <source>
        <dbReference type="SAM" id="MobiDB-lite"/>
    </source>
</evidence>
<dbReference type="AlphaFoldDB" id="A0A645FA20"/>
<accession>A0A645FA20</accession>
<proteinExistence type="predicted"/>